<dbReference type="InterPro" id="IPR004147">
    <property type="entry name" value="ABC1_dom"/>
</dbReference>
<comment type="caution">
    <text evidence="5">The sequence shown here is derived from an EMBL/GenBank/DDBJ whole genome shotgun (WGS) entry which is preliminary data.</text>
</comment>
<dbReference type="InterPro" id="IPR011009">
    <property type="entry name" value="Kinase-like_dom_sf"/>
</dbReference>
<name>A0A8J4C5Q9_9CHLO</name>
<reference evidence="5" key="1">
    <citation type="journal article" date="2021" name="Proc. Natl. Acad. Sci. U.S.A.">
        <title>Three genomes in the algal genus Volvox reveal the fate of a haploid sex-determining region after a transition to homothallism.</title>
        <authorList>
            <person name="Yamamoto K."/>
            <person name="Hamaji T."/>
            <person name="Kawai-Toyooka H."/>
            <person name="Matsuzaki R."/>
            <person name="Takahashi F."/>
            <person name="Nishimura Y."/>
            <person name="Kawachi M."/>
            <person name="Noguchi H."/>
            <person name="Minakuchi Y."/>
            <person name="Umen J.G."/>
            <person name="Toyoda A."/>
            <person name="Nozaki H."/>
        </authorList>
    </citation>
    <scope>NUCLEOTIDE SEQUENCE</scope>
    <source>
        <strain evidence="5">NIES-3786</strain>
    </source>
</reference>
<dbReference type="EMBL" id="BNCP01000007">
    <property type="protein sequence ID" value="GIL75300.1"/>
    <property type="molecule type" value="Genomic_DNA"/>
</dbReference>
<keyword evidence="3" id="KW-1133">Transmembrane helix</keyword>
<feature type="region of interest" description="Disordered" evidence="2">
    <location>
        <begin position="638"/>
        <end position="662"/>
    </location>
</feature>
<proteinExistence type="inferred from homology"/>
<dbReference type="AlphaFoldDB" id="A0A8J4C5Q9"/>
<dbReference type="InterPro" id="IPR050154">
    <property type="entry name" value="UbiB_kinase"/>
</dbReference>
<feature type="non-terminal residue" evidence="5">
    <location>
        <position position="1"/>
    </location>
</feature>
<evidence type="ECO:0000313" key="6">
    <source>
        <dbReference type="Proteomes" id="UP000747110"/>
    </source>
</evidence>
<dbReference type="Pfam" id="PF03109">
    <property type="entry name" value="ABC1"/>
    <property type="match status" value="1"/>
</dbReference>
<dbReference type="GO" id="GO:1901031">
    <property type="term" value="P:regulation of response to reactive oxygen species"/>
    <property type="evidence" value="ECO:0007669"/>
    <property type="project" value="TreeGrafter"/>
</dbReference>
<dbReference type="PANTHER" id="PTHR10566">
    <property type="entry name" value="CHAPERONE-ACTIVITY OF BC1 COMPLEX CABC1 -RELATED"/>
    <property type="match status" value="1"/>
</dbReference>
<dbReference type="OrthoDB" id="427480at2759"/>
<organism evidence="5 6">
    <name type="scientific">Volvox reticuliferus</name>
    <dbReference type="NCBI Taxonomy" id="1737510"/>
    <lineage>
        <taxon>Eukaryota</taxon>
        <taxon>Viridiplantae</taxon>
        <taxon>Chlorophyta</taxon>
        <taxon>core chlorophytes</taxon>
        <taxon>Chlorophyceae</taxon>
        <taxon>CS clade</taxon>
        <taxon>Chlamydomonadales</taxon>
        <taxon>Volvocaceae</taxon>
        <taxon>Volvox</taxon>
    </lineage>
</organism>
<dbReference type="GO" id="GO:0046467">
    <property type="term" value="P:membrane lipid biosynthetic process"/>
    <property type="evidence" value="ECO:0007669"/>
    <property type="project" value="TreeGrafter"/>
</dbReference>
<dbReference type="GO" id="GO:0016020">
    <property type="term" value="C:membrane"/>
    <property type="evidence" value="ECO:0007669"/>
    <property type="project" value="GOC"/>
</dbReference>
<keyword evidence="6" id="KW-1185">Reference proteome</keyword>
<keyword evidence="3" id="KW-0812">Transmembrane</keyword>
<dbReference type="CDD" id="cd05121">
    <property type="entry name" value="ABC1_ADCK3-like"/>
    <property type="match status" value="1"/>
</dbReference>
<dbReference type="PANTHER" id="PTHR10566:SF115">
    <property type="entry name" value="PROTEIN ACTIVITY OF BC1 COMPLEX KINASE 8, CHLOROPLASTIC"/>
    <property type="match status" value="1"/>
</dbReference>
<gene>
    <name evidence="5" type="ORF">Vretifemale_5120</name>
</gene>
<protein>
    <recommendedName>
        <fullName evidence="4">ABC1 atypical kinase-like domain-containing protein</fullName>
    </recommendedName>
</protein>
<dbReference type="Proteomes" id="UP000747110">
    <property type="component" value="Unassembled WGS sequence"/>
</dbReference>
<evidence type="ECO:0000259" key="4">
    <source>
        <dbReference type="Pfam" id="PF03109"/>
    </source>
</evidence>
<feature type="transmembrane region" description="Helical" evidence="3">
    <location>
        <begin position="813"/>
        <end position="838"/>
    </location>
</feature>
<comment type="similarity">
    <text evidence="1">Belongs to the protein kinase superfamily. ADCK protein kinase family.</text>
</comment>
<feature type="domain" description="ABC1 atypical kinase-like" evidence="4">
    <location>
        <begin position="353"/>
        <end position="602"/>
    </location>
</feature>
<sequence length="859" mass="94516">WPSETVVKCSSQSKVALAAKACYWTCNLKENSIRRSLTSNPEWTQPRCRVLPKMLPCVQLRPGKFGGPIRHLRSALPVRCLVRPRVLNGQHARNLVAVREAAATELVEANATDSQNGKIVEVDSTVVSPANLSNGTILYDARAGEASAVSETVGVDSNGNGFGNGNGLHAIGNGSSTTSGSNGNGAAAANAFPMPPPAVQSKPVAAGPSASELPSMSTVSLDNAMDPQAGGQIETVAATSTQDVRKPTTAAGTPYSNPGGRWSQFKTYSVFQRTFEIWSFAFQFAFRYVLLNQKFTYGKEGMTKEAVSARKKELAIWLREGLVRLGPTFIKIGQQFSTRVDVLSPEFVKELEKLQDNVPPFDREAALSILEASLGSRVDEVFEEFDMEPIAAASLGQVHLARLRGGQRVVVKVQRPGLKDLFDIDLKNIRALAVWLQKVDPKTDGAARDWVAIYDECSRILYQEIDYRLEGKNADRFRENFTDVDWVKVPKVYWEYSGQEVLVLEYVPGTKINDGAAIDKLGLDRKRLARLSVESYLQQILRHGFFHADPHPGNVAVDSANGGRLIYYDFGMMGSLAPEVKSGLLELFYGVYNRDPDRCLEALTTMGVYLPTGDKTAVRRTAEFFLKGFQDRLEAQRAEREAKGDDYSRSFKPQRTKDEAKERRRQILASIGEDLLLAANDQPFRFPATFTFVVRSFTVLDGIGKSLDPRFDISEIAAPYARELLLEGNPVTSKLEREFKKGLANQNRAIKNLFVGPNKIEDIAATMQRLERGDLKLRVRALEAERALTRVQAWQRVIVAALAASTLVNIGTVLSVSALTAGATASFAGAAMFGLMLLKNYFKVVQLEKKELQLSGQAA</sequence>
<evidence type="ECO:0000256" key="1">
    <source>
        <dbReference type="ARBA" id="ARBA00009670"/>
    </source>
</evidence>
<accession>A0A8J4C5Q9</accession>
<evidence type="ECO:0000313" key="5">
    <source>
        <dbReference type="EMBL" id="GIL75300.1"/>
    </source>
</evidence>
<keyword evidence="3" id="KW-0472">Membrane</keyword>
<evidence type="ECO:0000256" key="3">
    <source>
        <dbReference type="SAM" id="Phobius"/>
    </source>
</evidence>
<dbReference type="SUPFAM" id="SSF56112">
    <property type="entry name" value="Protein kinase-like (PK-like)"/>
    <property type="match status" value="1"/>
</dbReference>
<evidence type="ECO:0000256" key="2">
    <source>
        <dbReference type="SAM" id="MobiDB-lite"/>
    </source>
</evidence>